<name>A0A371HA39_MUCPR</name>
<keyword evidence="2" id="KW-1185">Reference proteome</keyword>
<evidence type="ECO:0000313" key="2">
    <source>
        <dbReference type="Proteomes" id="UP000257109"/>
    </source>
</evidence>
<dbReference type="STRING" id="157652.A0A371HA39"/>
<dbReference type="AlphaFoldDB" id="A0A371HA39"/>
<protein>
    <recommendedName>
        <fullName evidence="3">Reverse transcriptase domain-containing protein</fullName>
    </recommendedName>
</protein>
<accession>A0A371HA39</accession>
<gene>
    <name evidence="1" type="ORF">CR513_17257</name>
</gene>
<dbReference type="Gene3D" id="3.10.10.10">
    <property type="entry name" value="HIV Type 1 Reverse Transcriptase, subunit A, domain 1"/>
    <property type="match status" value="1"/>
</dbReference>
<dbReference type="Proteomes" id="UP000257109">
    <property type="component" value="Unassembled WGS sequence"/>
</dbReference>
<dbReference type="InterPro" id="IPR043502">
    <property type="entry name" value="DNA/RNA_pol_sf"/>
</dbReference>
<dbReference type="EMBL" id="QJKJ01003173">
    <property type="protein sequence ID" value="RDX99670.1"/>
    <property type="molecule type" value="Genomic_DNA"/>
</dbReference>
<dbReference type="SUPFAM" id="SSF56672">
    <property type="entry name" value="DNA/RNA polymerases"/>
    <property type="match status" value="1"/>
</dbReference>
<dbReference type="InterPro" id="IPR053134">
    <property type="entry name" value="RNA-dir_DNA_polymerase"/>
</dbReference>
<dbReference type="PANTHER" id="PTHR24559:SF444">
    <property type="entry name" value="REVERSE TRANSCRIPTASE DOMAIN-CONTAINING PROTEIN"/>
    <property type="match status" value="1"/>
</dbReference>
<feature type="non-terminal residue" evidence="1">
    <location>
        <position position="1"/>
    </location>
</feature>
<dbReference type="PANTHER" id="PTHR24559">
    <property type="entry name" value="TRANSPOSON TY3-I GAG-POL POLYPROTEIN"/>
    <property type="match status" value="1"/>
</dbReference>
<sequence>MVNNVHFGIDKVRRKLPPITFINQDFVGVDPEQNNPTVITIEVANFTVKKRMTWQRYVESLKVVTTGTSARKKENIMANVEMDLQPLVEQGPEPIEKLQHIQLIDDVQKNTQIGKRMKGLHHEQLVLALRKNMDLFTWKPFDMPGIDPNFLCHHLALCAEAKPVAKTRGERRVAMERETTKLREEGFIREVDYTTWLPNIVLVKKSNGKWRMCAYYTDLNKVCSKDSYPLLNIDRLVNRASDF</sequence>
<reference evidence="1" key="1">
    <citation type="submission" date="2018-05" db="EMBL/GenBank/DDBJ databases">
        <title>Draft genome of Mucuna pruriens seed.</title>
        <authorList>
            <person name="Nnadi N.E."/>
            <person name="Vos R."/>
            <person name="Hasami M.H."/>
            <person name="Devisetty U.K."/>
            <person name="Aguiy J.C."/>
        </authorList>
    </citation>
    <scope>NUCLEOTIDE SEQUENCE [LARGE SCALE GENOMIC DNA]</scope>
    <source>
        <strain evidence="1">JCA_2017</strain>
    </source>
</reference>
<evidence type="ECO:0008006" key="3">
    <source>
        <dbReference type="Google" id="ProtNLM"/>
    </source>
</evidence>
<dbReference type="OrthoDB" id="1928766at2759"/>
<proteinExistence type="predicted"/>
<comment type="caution">
    <text evidence="1">The sequence shown here is derived from an EMBL/GenBank/DDBJ whole genome shotgun (WGS) entry which is preliminary data.</text>
</comment>
<evidence type="ECO:0000313" key="1">
    <source>
        <dbReference type="EMBL" id="RDX99670.1"/>
    </source>
</evidence>
<organism evidence="1 2">
    <name type="scientific">Mucuna pruriens</name>
    <name type="common">Velvet bean</name>
    <name type="synonym">Dolichos pruriens</name>
    <dbReference type="NCBI Taxonomy" id="157652"/>
    <lineage>
        <taxon>Eukaryota</taxon>
        <taxon>Viridiplantae</taxon>
        <taxon>Streptophyta</taxon>
        <taxon>Embryophyta</taxon>
        <taxon>Tracheophyta</taxon>
        <taxon>Spermatophyta</taxon>
        <taxon>Magnoliopsida</taxon>
        <taxon>eudicotyledons</taxon>
        <taxon>Gunneridae</taxon>
        <taxon>Pentapetalae</taxon>
        <taxon>rosids</taxon>
        <taxon>fabids</taxon>
        <taxon>Fabales</taxon>
        <taxon>Fabaceae</taxon>
        <taxon>Papilionoideae</taxon>
        <taxon>50 kb inversion clade</taxon>
        <taxon>NPAAA clade</taxon>
        <taxon>indigoferoid/millettioid clade</taxon>
        <taxon>Phaseoleae</taxon>
        <taxon>Mucuna</taxon>
    </lineage>
</organism>